<dbReference type="OrthoDB" id="9813518at2"/>
<dbReference type="Pfam" id="PF02254">
    <property type="entry name" value="TrkA_N"/>
    <property type="match status" value="1"/>
</dbReference>
<evidence type="ECO:0000313" key="5">
    <source>
        <dbReference type="EMBL" id="SON48077.1"/>
    </source>
</evidence>
<keyword evidence="6" id="KW-1185">Reference proteome</keyword>
<dbReference type="Gene3D" id="1.10.287.70">
    <property type="match status" value="1"/>
</dbReference>
<dbReference type="GO" id="GO:0006813">
    <property type="term" value="P:potassium ion transport"/>
    <property type="evidence" value="ECO:0007669"/>
    <property type="project" value="InterPro"/>
</dbReference>
<sequence>MPIWMIVKRWAYTHLSDLSSRNLLVIFAAYVVISWLLLTGVGESALTANFTDFIYYLIVTSSTVGYGDMSPTTVMGKWIVGLFVIPGGLGLFAVSLSRIATVLISSWRAGLQGKRRVKVENHILLLGWNEQRTLHLVRMLQHEESGRRPIVLCARAEIENPMPSEIEFVHVGSFTDSMSMNKTNIEQASCIIVDNPEDDVTLSAALYCANLNPSAHILAYFKDEALSHLLKTHCPNVECIPSVAIELLAKAAVDPGSSALHQELLSSTQGMTQYSVIYSGQATTVSVLFEQFKKQYHATLIGLDNGDGIKLNPELDVNVLPDTKLFYIADERVEHFDWNE</sequence>
<dbReference type="Gene3D" id="3.40.50.720">
    <property type="entry name" value="NAD(P)-binding Rossmann-like Domain"/>
    <property type="match status" value="1"/>
</dbReference>
<dbReference type="RefSeq" id="WP_102521010.1">
    <property type="nucleotide sequence ID" value="NZ_LT960611.1"/>
</dbReference>
<dbReference type="PANTHER" id="PTHR43833:SF9">
    <property type="entry name" value="POTASSIUM CHANNEL PROTEIN YUGO-RELATED"/>
    <property type="match status" value="1"/>
</dbReference>
<name>A0A2N8Z837_9VIBR</name>
<keyword evidence="5" id="KW-0406">Ion transport</keyword>
<keyword evidence="2" id="KW-0472">Membrane</keyword>
<dbReference type="InterPro" id="IPR050721">
    <property type="entry name" value="Trk_Ktr_HKT_K-transport"/>
</dbReference>
<evidence type="ECO:0000259" key="3">
    <source>
        <dbReference type="Pfam" id="PF02254"/>
    </source>
</evidence>
<proteinExistence type="predicted"/>
<dbReference type="EMBL" id="LT960611">
    <property type="protein sequence ID" value="SON48077.1"/>
    <property type="molecule type" value="Genomic_DNA"/>
</dbReference>
<feature type="transmembrane region" description="Helical" evidence="2">
    <location>
        <begin position="20"/>
        <end position="38"/>
    </location>
</feature>
<dbReference type="SUPFAM" id="SSF81324">
    <property type="entry name" value="Voltage-gated potassium channels"/>
    <property type="match status" value="1"/>
</dbReference>
<gene>
    <name evidence="5" type="primary">VP</name>
    <name evidence="5" type="ORF">VTAP4600_A0098</name>
</gene>
<keyword evidence="2" id="KW-0812">Transmembrane</keyword>
<dbReference type="PANTHER" id="PTHR43833">
    <property type="entry name" value="POTASSIUM CHANNEL PROTEIN 2-RELATED-RELATED"/>
    <property type="match status" value="1"/>
</dbReference>
<evidence type="ECO:0000256" key="1">
    <source>
        <dbReference type="ARBA" id="ARBA00004651"/>
    </source>
</evidence>
<evidence type="ECO:0000256" key="2">
    <source>
        <dbReference type="SAM" id="Phobius"/>
    </source>
</evidence>
<protein>
    <submittedName>
        <fullName evidence="5">Putative potassium channel related protein</fullName>
    </submittedName>
</protein>
<dbReference type="GO" id="GO:0034220">
    <property type="term" value="P:monoatomic ion transmembrane transport"/>
    <property type="evidence" value="ECO:0007669"/>
    <property type="project" value="UniProtKB-KW"/>
</dbReference>
<dbReference type="InterPro" id="IPR003148">
    <property type="entry name" value="RCK_N"/>
</dbReference>
<feature type="domain" description="Potassium channel" evidence="4">
    <location>
        <begin position="31"/>
        <end position="103"/>
    </location>
</feature>
<dbReference type="InterPro" id="IPR036291">
    <property type="entry name" value="NAD(P)-bd_dom_sf"/>
</dbReference>
<dbReference type="Pfam" id="PF07885">
    <property type="entry name" value="Ion_trans_2"/>
    <property type="match status" value="1"/>
</dbReference>
<keyword evidence="5" id="KW-0813">Transport</keyword>
<evidence type="ECO:0000259" key="4">
    <source>
        <dbReference type="Pfam" id="PF07885"/>
    </source>
</evidence>
<dbReference type="AlphaFoldDB" id="A0A2N8Z837"/>
<organism evidence="5 6">
    <name type="scientific">Vibrio tapetis subsp. tapetis</name>
    <dbReference type="NCBI Taxonomy" id="1671868"/>
    <lineage>
        <taxon>Bacteria</taxon>
        <taxon>Pseudomonadati</taxon>
        <taxon>Pseudomonadota</taxon>
        <taxon>Gammaproteobacteria</taxon>
        <taxon>Vibrionales</taxon>
        <taxon>Vibrionaceae</taxon>
        <taxon>Vibrio</taxon>
    </lineage>
</organism>
<accession>A0A2N8Z837</accession>
<evidence type="ECO:0000313" key="6">
    <source>
        <dbReference type="Proteomes" id="UP000235828"/>
    </source>
</evidence>
<keyword evidence="2" id="KW-1133">Transmembrane helix</keyword>
<comment type="subcellular location">
    <subcellularLocation>
        <location evidence="1">Cell membrane</location>
        <topology evidence="1">Multi-pass membrane protein</topology>
    </subcellularLocation>
</comment>
<dbReference type="KEGG" id="vta:A0098"/>
<dbReference type="InterPro" id="IPR013099">
    <property type="entry name" value="K_chnl_dom"/>
</dbReference>
<feature type="transmembrane region" description="Helical" evidence="2">
    <location>
        <begin position="78"/>
        <end position="107"/>
    </location>
</feature>
<feature type="domain" description="RCK N-terminal" evidence="3">
    <location>
        <begin position="158"/>
        <end position="232"/>
    </location>
</feature>
<keyword evidence="5" id="KW-0407">Ion channel</keyword>
<reference evidence="5 6" key="1">
    <citation type="submission" date="2017-10" db="EMBL/GenBank/DDBJ databases">
        <authorList>
            <person name="Banno H."/>
            <person name="Chua N.-H."/>
        </authorList>
    </citation>
    <scope>NUCLEOTIDE SEQUENCE [LARGE SCALE GENOMIC DNA]</scope>
    <source>
        <strain evidence="5">Vibrio tapetis CECT4600</strain>
    </source>
</reference>
<dbReference type="Proteomes" id="UP000235828">
    <property type="component" value="Chromosome A"/>
</dbReference>
<dbReference type="GO" id="GO:0005886">
    <property type="term" value="C:plasma membrane"/>
    <property type="evidence" value="ECO:0007669"/>
    <property type="project" value="UniProtKB-SubCell"/>
</dbReference>
<dbReference type="SUPFAM" id="SSF51735">
    <property type="entry name" value="NAD(P)-binding Rossmann-fold domains"/>
    <property type="match status" value="1"/>
</dbReference>